<protein>
    <submittedName>
        <fullName evidence="1">Uncharacterized protein</fullName>
    </submittedName>
</protein>
<gene>
    <name evidence="1" type="ORF">UX80_C0003G0056</name>
</gene>
<name>A0A0G1RMM8_9BACT</name>
<proteinExistence type="predicted"/>
<dbReference type="STRING" id="1618358.UX80_C0003G0056"/>
<dbReference type="Proteomes" id="UP000034307">
    <property type="component" value="Unassembled WGS sequence"/>
</dbReference>
<accession>A0A0G1RMM8</accession>
<dbReference type="AlphaFoldDB" id="A0A0G1RMM8"/>
<comment type="caution">
    <text evidence="1">The sequence shown here is derived from an EMBL/GenBank/DDBJ whole genome shotgun (WGS) entry which is preliminary data.</text>
</comment>
<evidence type="ECO:0000313" key="1">
    <source>
        <dbReference type="EMBL" id="KKU58401.1"/>
    </source>
</evidence>
<evidence type="ECO:0000313" key="2">
    <source>
        <dbReference type="Proteomes" id="UP000034307"/>
    </source>
</evidence>
<dbReference type="EMBL" id="LCNO01000003">
    <property type="protein sequence ID" value="KKU58401.1"/>
    <property type="molecule type" value="Genomic_DNA"/>
</dbReference>
<reference evidence="1 2" key="1">
    <citation type="journal article" date="2015" name="Nature">
        <title>rRNA introns, odd ribosomes, and small enigmatic genomes across a large radiation of phyla.</title>
        <authorList>
            <person name="Brown C.T."/>
            <person name="Hug L.A."/>
            <person name="Thomas B.C."/>
            <person name="Sharon I."/>
            <person name="Castelle C.J."/>
            <person name="Singh A."/>
            <person name="Wilkins M.J."/>
            <person name="Williams K.H."/>
            <person name="Banfield J.F."/>
        </authorList>
    </citation>
    <scope>NUCLEOTIDE SEQUENCE [LARGE SCALE GENOMIC DNA]</scope>
</reference>
<sequence>MAIRVELAGSFLEAAEFLDDVSAKIQGNGDNLPIQVLRLLVSVPPWVMSYFCIEMHHTLSNTNTEV</sequence>
<organism evidence="1 2">
    <name type="scientific">Candidatus Amesbacteria bacterium GW2011_GWA2_47_11b</name>
    <dbReference type="NCBI Taxonomy" id="1618358"/>
    <lineage>
        <taxon>Bacteria</taxon>
        <taxon>Candidatus Amesiibacteriota</taxon>
    </lineage>
</organism>